<dbReference type="OrthoDB" id="4161573at2759"/>
<feature type="compositionally biased region" description="Low complexity" evidence="1">
    <location>
        <begin position="35"/>
        <end position="48"/>
    </location>
</feature>
<dbReference type="EMBL" id="KN847478">
    <property type="protein sequence ID" value="KIX05217.1"/>
    <property type="molecule type" value="Genomic_DNA"/>
</dbReference>
<dbReference type="Proteomes" id="UP000053617">
    <property type="component" value="Unassembled WGS sequence"/>
</dbReference>
<sequence>MAQSQYLPLLPQGESPGHMDISDDINAGALPDLYPTPSATPATVTPRADSIQGETPLARTALQRRREMKGVGAYRDLPSFPPFDRPIPNDATLEEICIFYPNHIRGACLDAFVQWMWSATDIYNHLTEEAKREFREEGVARCKAYGNRANFLMKRLDAHLKKMTAEEVRALCTAPKIRGCLIDGSEYYGASKLQGKFNNPNAQPVRSFPNRKKGIRRNTDRPAAAADQPQTVIHGFDGFSLWDSQAELEKYSNIMADLWTQQCAFAELIISSDAHLFNVDGKQRNDFILQLMKWPVTAESQTFFNFDPITACPTFVEWISNKVRYIVASVTSPTDLSVPSLAMPGNISQREKLNLARRHAVSLVLAEGRALVSKLYQVALGPDSATQTGVMKVGLVHQMVHSISSPEDGRNEQTSVIAVGDDLDSLLSRGSRRSSKRNKVRSPKRVTFEAPNNVEQQGSSTDPAGAATSSTCGPQQYQAFTSSQESNNNHGTASYLGPEIPGPGAENASEEVDHRNWPNETDSFGDDMDLTSDTPNGGMDSDPDWLKDVFERDGDLSLNMNGQPKIMDGDPDWLKALLKEEFEGFGQRPVRHSASM</sequence>
<feature type="compositionally biased region" description="Basic residues" evidence="1">
    <location>
        <begin position="430"/>
        <end position="444"/>
    </location>
</feature>
<evidence type="ECO:0000256" key="1">
    <source>
        <dbReference type="SAM" id="MobiDB-lite"/>
    </source>
</evidence>
<protein>
    <submittedName>
        <fullName evidence="2">Uncharacterized protein</fullName>
    </submittedName>
</protein>
<name>A0A0D2FSX1_9EURO</name>
<evidence type="ECO:0000313" key="2">
    <source>
        <dbReference type="EMBL" id="KIX05217.1"/>
    </source>
</evidence>
<dbReference type="AlphaFoldDB" id="A0A0D2FSX1"/>
<feature type="region of interest" description="Disordered" evidence="1">
    <location>
        <begin position="427"/>
        <end position="543"/>
    </location>
</feature>
<accession>A0A0D2FSX1</accession>
<organism evidence="2 3">
    <name type="scientific">Rhinocladiella mackenziei CBS 650.93</name>
    <dbReference type="NCBI Taxonomy" id="1442369"/>
    <lineage>
        <taxon>Eukaryota</taxon>
        <taxon>Fungi</taxon>
        <taxon>Dikarya</taxon>
        <taxon>Ascomycota</taxon>
        <taxon>Pezizomycotina</taxon>
        <taxon>Eurotiomycetes</taxon>
        <taxon>Chaetothyriomycetidae</taxon>
        <taxon>Chaetothyriales</taxon>
        <taxon>Herpotrichiellaceae</taxon>
        <taxon>Rhinocladiella</taxon>
    </lineage>
</organism>
<proteinExistence type="predicted"/>
<keyword evidence="3" id="KW-1185">Reference proteome</keyword>
<gene>
    <name evidence="2" type="ORF">Z518_06089</name>
</gene>
<dbReference type="RefSeq" id="XP_013272353.1">
    <property type="nucleotide sequence ID" value="XM_013416899.1"/>
</dbReference>
<feature type="region of interest" description="Disordered" evidence="1">
    <location>
        <begin position="199"/>
        <end position="227"/>
    </location>
</feature>
<reference evidence="2 3" key="1">
    <citation type="submission" date="2015-01" db="EMBL/GenBank/DDBJ databases">
        <title>The Genome Sequence of Rhinocladiella mackenzie CBS 650.93.</title>
        <authorList>
            <consortium name="The Broad Institute Genomics Platform"/>
            <person name="Cuomo C."/>
            <person name="de Hoog S."/>
            <person name="Gorbushina A."/>
            <person name="Stielow B."/>
            <person name="Teixiera M."/>
            <person name="Abouelleil A."/>
            <person name="Chapman S.B."/>
            <person name="Priest M."/>
            <person name="Young S.K."/>
            <person name="Wortman J."/>
            <person name="Nusbaum C."/>
            <person name="Birren B."/>
        </authorList>
    </citation>
    <scope>NUCLEOTIDE SEQUENCE [LARGE SCALE GENOMIC DNA]</scope>
    <source>
        <strain evidence="2 3">CBS 650.93</strain>
    </source>
</reference>
<feature type="compositionally biased region" description="Polar residues" evidence="1">
    <location>
        <begin position="453"/>
        <end position="492"/>
    </location>
</feature>
<dbReference type="VEuPathDB" id="FungiDB:Z518_06089"/>
<dbReference type="HOGENOM" id="CLU_457942_0_0_1"/>
<dbReference type="GeneID" id="25294160"/>
<feature type="region of interest" description="Disordered" evidence="1">
    <location>
        <begin position="1"/>
        <end position="55"/>
    </location>
</feature>
<evidence type="ECO:0000313" key="3">
    <source>
        <dbReference type="Proteomes" id="UP000053617"/>
    </source>
</evidence>